<dbReference type="RefSeq" id="WP_065394035.1">
    <property type="nucleotide sequence ID" value="NZ_MAYH01000012.1"/>
</dbReference>
<keyword evidence="1" id="KW-0812">Transmembrane</keyword>
<dbReference type="Proteomes" id="UP000092651">
    <property type="component" value="Unassembled WGS sequence"/>
</dbReference>
<proteinExistence type="predicted"/>
<feature type="transmembrane region" description="Helical" evidence="1">
    <location>
        <begin position="93"/>
        <end position="109"/>
    </location>
</feature>
<sequence>MVTIIIALCAVIILLIQKAESSVSNEQILVKLEQFHFRVKSQFTAIVEAPYSETRQRSTKWIFFLFILIAILHYISVAIFGENSIHNLLSDQKALVFTMIILVIISGHYNRIDMLKVGAVIAFASALTIYGLHNNMDKILGTELLVAELPIGIAWKDAIVILGGIAILTMMIVFVLMARLISFLLYHVIRALFKLCLKLGPKKPLKTLIVIVECLSIVGVAVMSVL</sequence>
<keyword evidence="1" id="KW-0472">Membrane</keyword>
<keyword evidence="3" id="KW-1185">Reference proteome</keyword>
<feature type="transmembrane region" description="Helical" evidence="1">
    <location>
        <begin position="115"/>
        <end position="132"/>
    </location>
</feature>
<dbReference type="OrthoDB" id="9874362at2"/>
<evidence type="ECO:0000313" key="3">
    <source>
        <dbReference type="Proteomes" id="UP000092651"/>
    </source>
</evidence>
<organism evidence="2 3">
    <name type="scientific">Chryseobacterium artocarpi</name>
    <dbReference type="NCBI Taxonomy" id="1414727"/>
    <lineage>
        <taxon>Bacteria</taxon>
        <taxon>Pseudomonadati</taxon>
        <taxon>Bacteroidota</taxon>
        <taxon>Flavobacteriia</taxon>
        <taxon>Flavobacteriales</taxon>
        <taxon>Weeksellaceae</taxon>
        <taxon>Chryseobacterium group</taxon>
        <taxon>Chryseobacterium</taxon>
    </lineage>
</organism>
<protein>
    <submittedName>
        <fullName evidence="2">Uncharacterized protein</fullName>
    </submittedName>
</protein>
<reference evidence="2 3" key="1">
    <citation type="submission" date="2016-07" db="EMBL/GenBank/DDBJ databases">
        <authorList>
            <person name="Jeong J.-J."/>
            <person name="Kim D.W."/>
            <person name="Sang M.K."/>
            <person name="Choi I.-G."/>
            <person name="Kim K.D."/>
        </authorList>
    </citation>
    <scope>NUCLEOTIDE SEQUENCE [LARGE SCALE GENOMIC DNA]</scope>
    <source>
        <strain evidence="2 3">UTM-3</strain>
    </source>
</reference>
<name>A0A1B8ZXR0_9FLAO</name>
<accession>A0A1B8ZXR0</accession>
<comment type="caution">
    <text evidence="2">The sequence shown here is derived from an EMBL/GenBank/DDBJ whole genome shotgun (WGS) entry which is preliminary data.</text>
</comment>
<feature type="transmembrane region" description="Helical" evidence="1">
    <location>
        <begin position="207"/>
        <end position="225"/>
    </location>
</feature>
<keyword evidence="1" id="KW-1133">Transmembrane helix</keyword>
<evidence type="ECO:0000256" key="1">
    <source>
        <dbReference type="SAM" id="Phobius"/>
    </source>
</evidence>
<gene>
    <name evidence="2" type="ORF">BBI01_06640</name>
</gene>
<dbReference type="AlphaFoldDB" id="A0A1B8ZXR0"/>
<feature type="transmembrane region" description="Helical" evidence="1">
    <location>
        <begin position="61"/>
        <end position="81"/>
    </location>
</feature>
<dbReference type="EMBL" id="MAYH01000012">
    <property type="protein sequence ID" value="OCA76365.1"/>
    <property type="molecule type" value="Genomic_DNA"/>
</dbReference>
<feature type="transmembrane region" description="Helical" evidence="1">
    <location>
        <begin position="161"/>
        <end position="186"/>
    </location>
</feature>
<evidence type="ECO:0000313" key="2">
    <source>
        <dbReference type="EMBL" id="OCA76365.1"/>
    </source>
</evidence>